<feature type="coiled-coil region" evidence="1">
    <location>
        <begin position="277"/>
        <end position="304"/>
    </location>
</feature>
<feature type="non-terminal residue" evidence="3">
    <location>
        <position position="1"/>
    </location>
</feature>
<protein>
    <submittedName>
        <fullName evidence="3">Uncharacterized protein</fullName>
    </submittedName>
</protein>
<proteinExistence type="predicted"/>
<feature type="region of interest" description="Disordered" evidence="2">
    <location>
        <begin position="172"/>
        <end position="208"/>
    </location>
</feature>
<evidence type="ECO:0000256" key="1">
    <source>
        <dbReference type="SAM" id="Coils"/>
    </source>
</evidence>
<feature type="region of interest" description="Disordered" evidence="2">
    <location>
        <begin position="97"/>
        <end position="130"/>
    </location>
</feature>
<evidence type="ECO:0000256" key="2">
    <source>
        <dbReference type="SAM" id="MobiDB-lite"/>
    </source>
</evidence>
<feature type="compositionally biased region" description="Pro residues" evidence="2">
    <location>
        <begin position="188"/>
        <end position="204"/>
    </location>
</feature>
<evidence type="ECO:0000313" key="3">
    <source>
        <dbReference type="EMBL" id="KIY72709.1"/>
    </source>
</evidence>
<gene>
    <name evidence="3" type="ORF">CYLTODRAFT_462333</name>
</gene>
<reference evidence="3 4" key="1">
    <citation type="journal article" date="2015" name="Fungal Genet. Biol.">
        <title>Evolution of novel wood decay mechanisms in Agaricales revealed by the genome sequences of Fistulina hepatica and Cylindrobasidium torrendii.</title>
        <authorList>
            <person name="Floudas D."/>
            <person name="Held B.W."/>
            <person name="Riley R."/>
            <person name="Nagy L.G."/>
            <person name="Koehler G."/>
            <person name="Ransdell A.S."/>
            <person name="Younus H."/>
            <person name="Chow J."/>
            <person name="Chiniquy J."/>
            <person name="Lipzen A."/>
            <person name="Tritt A."/>
            <person name="Sun H."/>
            <person name="Haridas S."/>
            <person name="LaButti K."/>
            <person name="Ohm R.A."/>
            <person name="Kues U."/>
            <person name="Blanchette R.A."/>
            <person name="Grigoriev I.V."/>
            <person name="Minto R.E."/>
            <person name="Hibbett D.S."/>
        </authorList>
    </citation>
    <scope>NUCLEOTIDE SEQUENCE [LARGE SCALE GENOMIC DNA]</scope>
    <source>
        <strain evidence="3 4">FP15055 ss-10</strain>
    </source>
</reference>
<sequence>LPRPRSTTTLATLTHCLASTRTATTLYRAGQTHCDNIRPCQRPHTTMINPRICVIVPLATTTTTTTTTAMAAVVDNKNKALSQPDLEKRETVLVLESSSSSVDSAKSGNRYFKPARTHVDTPTPSAGYLDRSSRTSAVYFTSVVSTDSPDTDSMSECSPVQSPHYIDNFEEDRESTDNRVGDSQHKSAPPPPPPQPSPSPPPLLSLPYAPDVNDLLPKLRCWDKEAKARGFDDEFLVEYREHLANYINRHVPACFPRKAQVVDGELVKVTHITEEDMRIMKQAAANIERRKKMEKDEEDRLSADGTLFPLLAHIFAAYLFCVATRWCPNVFLERVPKSSRGLTSLVHCLETLIEYNGADSITFVYAFALIRRLFLYVHIDTEGGWSVTPAKVTNTFNDMMVGAFRIAQGVVHDKERNRSRKGWASCLCGSKTPFEVEFLWMKALDFQMHIPSGELAEIVQQLTDFSRRLLARQGQKWRDLTPVSDHFWTNAWEKLPEDLVEPLEGFTAPEPGTGRMQAIESLVGELCGKNPLVVLSPGEFEEGKAA</sequence>
<dbReference type="EMBL" id="KN880441">
    <property type="protein sequence ID" value="KIY72709.1"/>
    <property type="molecule type" value="Genomic_DNA"/>
</dbReference>
<dbReference type="AlphaFoldDB" id="A0A0D7BRD4"/>
<keyword evidence="4" id="KW-1185">Reference proteome</keyword>
<feature type="compositionally biased region" description="Low complexity" evidence="2">
    <location>
        <begin position="97"/>
        <end position="107"/>
    </location>
</feature>
<accession>A0A0D7BRD4</accession>
<organism evidence="3 4">
    <name type="scientific">Cylindrobasidium torrendii FP15055 ss-10</name>
    <dbReference type="NCBI Taxonomy" id="1314674"/>
    <lineage>
        <taxon>Eukaryota</taxon>
        <taxon>Fungi</taxon>
        <taxon>Dikarya</taxon>
        <taxon>Basidiomycota</taxon>
        <taxon>Agaricomycotina</taxon>
        <taxon>Agaricomycetes</taxon>
        <taxon>Agaricomycetidae</taxon>
        <taxon>Agaricales</taxon>
        <taxon>Marasmiineae</taxon>
        <taxon>Physalacriaceae</taxon>
        <taxon>Cylindrobasidium</taxon>
    </lineage>
</organism>
<name>A0A0D7BRD4_9AGAR</name>
<feature type="compositionally biased region" description="Basic and acidic residues" evidence="2">
    <location>
        <begin position="175"/>
        <end position="185"/>
    </location>
</feature>
<dbReference type="Proteomes" id="UP000054007">
    <property type="component" value="Unassembled WGS sequence"/>
</dbReference>
<evidence type="ECO:0000313" key="4">
    <source>
        <dbReference type="Proteomes" id="UP000054007"/>
    </source>
</evidence>
<keyword evidence="1" id="KW-0175">Coiled coil</keyword>